<dbReference type="InterPro" id="IPR029058">
    <property type="entry name" value="AB_hydrolase_fold"/>
</dbReference>
<dbReference type="EMBL" id="BNCI01000001">
    <property type="protein sequence ID" value="GHF21118.1"/>
    <property type="molecule type" value="Genomic_DNA"/>
</dbReference>
<keyword evidence="5" id="KW-0812">Transmembrane</keyword>
<evidence type="ECO:0000256" key="2">
    <source>
        <dbReference type="ARBA" id="ARBA00022801"/>
    </source>
</evidence>
<keyword evidence="5" id="KW-0472">Membrane</keyword>
<evidence type="ECO:0000313" key="8">
    <source>
        <dbReference type="Proteomes" id="UP000630923"/>
    </source>
</evidence>
<dbReference type="Proteomes" id="UP000630923">
    <property type="component" value="Unassembled WGS sequence"/>
</dbReference>
<keyword evidence="5" id="KW-1133">Transmembrane helix</keyword>
<reference evidence="7" key="1">
    <citation type="journal article" date="2014" name="Int. J. Syst. Evol. Microbiol.">
        <title>Complete genome sequence of Corynebacterium casei LMG S-19264T (=DSM 44701T), isolated from a smear-ripened cheese.</title>
        <authorList>
            <consortium name="US DOE Joint Genome Institute (JGI-PGF)"/>
            <person name="Walter F."/>
            <person name="Albersmeier A."/>
            <person name="Kalinowski J."/>
            <person name="Ruckert C."/>
        </authorList>
    </citation>
    <scope>NUCLEOTIDE SEQUENCE</scope>
    <source>
        <strain evidence="7">KCTC 42590</strain>
    </source>
</reference>
<dbReference type="GO" id="GO:0016787">
    <property type="term" value="F:hydrolase activity"/>
    <property type="evidence" value="ECO:0007669"/>
    <property type="project" value="UniProtKB-KW"/>
</dbReference>
<reference evidence="7" key="2">
    <citation type="submission" date="2020-09" db="EMBL/GenBank/DDBJ databases">
        <authorList>
            <person name="Sun Q."/>
            <person name="Kim S."/>
        </authorList>
    </citation>
    <scope>NUCLEOTIDE SEQUENCE</scope>
    <source>
        <strain evidence="7">KCTC 42590</strain>
    </source>
</reference>
<evidence type="ECO:0000256" key="4">
    <source>
        <dbReference type="SAM" id="MobiDB-lite"/>
    </source>
</evidence>
<dbReference type="InterPro" id="IPR050309">
    <property type="entry name" value="Type-B_Carboxylest/Lipase"/>
</dbReference>
<sequence length="596" mass="65229">MLQFYLDVWGFMKFLSVKNIVGLLMVVIAIVAYRQLKDDSPQLDLTPVPDLVRQTADGSVIGIRSPNDADMWLGVPFGKVTQRWTEAEKADPWSGVRQPYQSPDCVSTGTSFGENAGGLAVGSEDCLYLDISAPQNAKGKNLPVMVWVHGGANRYGAPGDLTLNRLVPEQNVILVGVRYRTGPFGYFSSSILRDNGIDLANFGLSDVIKALEWVQTNIAEFGGDPNRVTLFGESAGGRNTFGLLISPKAQGLFHRAIVQSGSGMTTPRAQAENSRQHPTAPGLANNSTDVLAKLSEQTGTDIQSLAPKEQLEFLRSLSPDDLLAAYKSKPEDISYSLPNVIRDGVIIPFENPYDLLASGTYNQVPVIMGANRDENKLYQSVNPALVEKDLLQRPNVIDQDLYDRLSYYGSQAWIISGVDKPLGLMQAGGAKDIYAYRFDWDEQATPFGVDLPNILGASHGAEISFVFGQFINRDYPDYLYDDENAEGRWFVSRAMNAYWAEFARTGKPGRGGGAYPEWQPFGQAEASSMVFDTLADGGVRMEGQPLVGADLLKELSADTLLSGSEIRCKVAKSFTGYRSWDEAETERFAQEACAAK</sequence>
<dbReference type="Pfam" id="PF00135">
    <property type="entry name" value="COesterase"/>
    <property type="match status" value="2"/>
</dbReference>
<evidence type="ECO:0000256" key="5">
    <source>
        <dbReference type="SAM" id="Phobius"/>
    </source>
</evidence>
<comment type="caution">
    <text evidence="7">The sequence shown here is derived from an EMBL/GenBank/DDBJ whole genome shotgun (WGS) entry which is preliminary data.</text>
</comment>
<dbReference type="PROSITE" id="PS00122">
    <property type="entry name" value="CARBOXYLESTERASE_B_1"/>
    <property type="match status" value="1"/>
</dbReference>
<dbReference type="PANTHER" id="PTHR11559">
    <property type="entry name" value="CARBOXYLESTERASE"/>
    <property type="match status" value="1"/>
</dbReference>
<evidence type="ECO:0000256" key="3">
    <source>
        <dbReference type="RuleBase" id="RU361235"/>
    </source>
</evidence>
<feature type="region of interest" description="Disordered" evidence="4">
    <location>
        <begin position="263"/>
        <end position="284"/>
    </location>
</feature>
<dbReference type="AlphaFoldDB" id="A0A919E7I5"/>
<comment type="similarity">
    <text evidence="1 3">Belongs to the type-B carboxylesterase/lipase family.</text>
</comment>
<dbReference type="InterPro" id="IPR002018">
    <property type="entry name" value="CarbesteraseB"/>
</dbReference>
<feature type="domain" description="Carboxylesterase type B" evidence="6">
    <location>
        <begin position="52"/>
        <end position="381"/>
    </location>
</feature>
<dbReference type="EC" id="3.1.1.-" evidence="3"/>
<feature type="compositionally biased region" description="Polar residues" evidence="4">
    <location>
        <begin position="263"/>
        <end position="277"/>
    </location>
</feature>
<accession>A0A919E7I5</accession>
<dbReference type="Gene3D" id="3.40.50.1820">
    <property type="entry name" value="alpha/beta hydrolase"/>
    <property type="match status" value="1"/>
</dbReference>
<gene>
    <name evidence="7" type="primary">pnbA</name>
    <name evidence="7" type="ORF">GCM10017044_15060</name>
</gene>
<keyword evidence="2 3" id="KW-0378">Hydrolase</keyword>
<keyword evidence="8" id="KW-1185">Reference proteome</keyword>
<proteinExistence type="inferred from homology"/>
<dbReference type="SUPFAM" id="SSF53474">
    <property type="entry name" value="alpha/beta-Hydrolases"/>
    <property type="match status" value="1"/>
</dbReference>
<feature type="transmembrane region" description="Helical" evidence="5">
    <location>
        <begin position="12"/>
        <end position="33"/>
    </location>
</feature>
<evidence type="ECO:0000259" key="6">
    <source>
        <dbReference type="Pfam" id="PF00135"/>
    </source>
</evidence>
<evidence type="ECO:0000256" key="1">
    <source>
        <dbReference type="ARBA" id="ARBA00005964"/>
    </source>
</evidence>
<organism evidence="7 8">
    <name type="scientific">Kordiimonas sediminis</name>
    <dbReference type="NCBI Taxonomy" id="1735581"/>
    <lineage>
        <taxon>Bacteria</taxon>
        <taxon>Pseudomonadati</taxon>
        <taxon>Pseudomonadota</taxon>
        <taxon>Alphaproteobacteria</taxon>
        <taxon>Kordiimonadales</taxon>
        <taxon>Kordiimonadaceae</taxon>
        <taxon>Kordiimonas</taxon>
    </lineage>
</organism>
<dbReference type="InterPro" id="IPR019826">
    <property type="entry name" value="Carboxylesterase_B_AS"/>
</dbReference>
<protein>
    <recommendedName>
        <fullName evidence="3">Carboxylic ester hydrolase</fullName>
        <ecNumber evidence="3">3.1.1.-</ecNumber>
    </recommendedName>
</protein>
<feature type="domain" description="Carboxylesterase type B" evidence="6">
    <location>
        <begin position="408"/>
        <end position="528"/>
    </location>
</feature>
<name>A0A919E7I5_9PROT</name>
<evidence type="ECO:0000313" key="7">
    <source>
        <dbReference type="EMBL" id="GHF21118.1"/>
    </source>
</evidence>